<dbReference type="NCBIfam" id="TIGR01643">
    <property type="entry name" value="YD_repeat_2x"/>
    <property type="match status" value="2"/>
</dbReference>
<protein>
    <submittedName>
        <fullName evidence="3">RHS repeat protein</fullName>
    </submittedName>
</protein>
<evidence type="ECO:0000256" key="1">
    <source>
        <dbReference type="SAM" id="MobiDB-lite"/>
    </source>
</evidence>
<feature type="region of interest" description="Disordered" evidence="1">
    <location>
        <begin position="87"/>
        <end position="108"/>
    </location>
</feature>
<dbReference type="NCBIfam" id="TIGR03696">
    <property type="entry name" value="Rhs_assc_core"/>
    <property type="match status" value="1"/>
</dbReference>
<dbReference type="EMBL" id="RZYA01000035">
    <property type="protein sequence ID" value="RVU15111.1"/>
    <property type="molecule type" value="Genomic_DNA"/>
</dbReference>
<dbReference type="RefSeq" id="WP_127833234.1">
    <property type="nucleotide sequence ID" value="NZ_RZYA01000035.1"/>
</dbReference>
<name>A0A437NYK2_9ACTN</name>
<feature type="signal peptide" evidence="2">
    <location>
        <begin position="1"/>
        <end position="25"/>
    </location>
</feature>
<keyword evidence="2" id="KW-0732">Signal</keyword>
<dbReference type="PANTHER" id="PTHR32305:SF17">
    <property type="entry name" value="TRNA NUCLEASE WAPA"/>
    <property type="match status" value="1"/>
</dbReference>
<feature type="chain" id="PRO_5019021320" evidence="2">
    <location>
        <begin position="26"/>
        <end position="2075"/>
    </location>
</feature>
<dbReference type="InterPro" id="IPR031325">
    <property type="entry name" value="RHS_repeat"/>
</dbReference>
<sequence length="2075" mass="223050">MVRWVALSLVAYLVVGLLGAPVAAAAELALAKLKNPDPVPTSTVKKHQLDKPDQTAKHRWKAAPKAVWPHPGTATVKVPARGKAGADGLPVRVGRAGGKSPNQARAPKGVRVQVLDQKTARALGINGALLAVRSLDGAKGKVDVSLDYSGFRHAFGGDWASRLTLRQLPNCALTTPAKKTCDTGRTLKSDNNTETGALSARVTLPITDEATPQAVPVAKAPSANSVSGLSASQGTVLLAATAAASGAGGDFKASSLAPSASWSAGGSSGAFTWSYNIDTSDVPGGAQPDLGLSYSSQAVDGRTAATNNQANWIGDGWSMEPGYIERRYVSCSDDTKDSNGTDKSGDQCWKKDNAVLSLGGQSNVLIKDDTSGEWRLEDDDGTKIDKLTSINRGNGDDDGEYWRVTTPDGTRYYFGYNRLPGWVDGKAETNSTWTVPVFGNQSGEPCHATAFKDSWCQQAWRWNLDYVVDPHSDAMAYYWNTETNYYGLNVNPDTGASTATVYDRGGYLDHIDYGLRSSTMYSQKAAGRVDFTVSERCLTTCTTFDSTNAKNWPDVPFDRYCKEGDECKDRYSPSFWTRKRLTKIDTSVLTGGAYKPVDTWALTHQFPSTGDGTDPALWLASITRTGHTGTGDVTLPAVTFKGQQLANRVEGATTGGAPDPVPPLVRYRVYGVNTETGGTIGVTYSAADCKAGDVPTPSTNTRRCYPVMWSPPDAPAANYEPYLDWFHTYVATQVLEADNTSGAPVKETDYSYLDGMSWGKDEDEFTKAKYLTYGDRQGFGRVQVRTGAPASDKQTLKEYRYFRGIDDADVKDHEGIAVADHEAFAGMPREEATFNGDGGALQTTTSYEPWHGTATSTQARTGFSALHAYATGTKSEKTRTAVGASWRSTQTLRTFDTNGQVLTESDLGDLAKTGDEECTTTTYAANTSTNLLTSLKEVRNVAVACDKTPLLPADLISVARYYYDGATSQDIAPTKGDVTRLDEQDDKGTGYLTTATHTYDIHGRELSDTDVDGNTTTTEYTPKTIESPAAKTETNALGHATTTEYDPARSVATGTVDANGKRTDAVIDGLGRVLKVWNPSWTKADHATQPSTEYSYTISRTATNAVTTKSLQYDGSYATGYQLYDGLLRPRETQAPAIGTANRIVTETLYDTRGLTSKTYAAYYTDGAPSATLVKAADNTVPSMTENLYDGMGQVTDAITRSYGDEKWRTQTVYGGDRTTVIPPKGGTATTTVTDVQGRTTDLIQYTNADRTASQKTTYTYGKWDEPTKVTDPAGNTWSYTFDARGQKTKDDDPDKGVTDTTYDKLGHAVTTTDARGVTLTTGYDALGRQTDLAKGSTVLAKWTYDTVAKGQPTSSTRYIGGKEYTSTTDSYSDAYQPTSSTVTIPTEAGAMAGTYTWTFGYNAYTGQQEWIKHPAVGNLPSERQTTVYGEGNLPQKTTAGSITLVNSTAHDVFSRPVRTEFGTLGKKVYKTQVYDEVTGRPTRQTTDRDLAPQRIDDTTYAYDDAGNITGITTASGQDAAKSVDAQCFTNDALGRLTEAWTAKTDCTTKPSSTTVGGPDAYWQTFGYDAIGNRTKLTDHGTGALAGADATTTYMPKAPGTGLPHAVQAATVSGGALDGQKSTFAYDAAGNTKTRTIGATTQDLTWDEEGHLATLTAAGKTTSYQYDADGNRMITNDADGSQTLTLPGNSELKIAKDGTKQGVRYYTHEGQTVAVRTSDGFSFLLADHQGTSMAAVAMTTLAITRRKQLPFGELRAGQTDAIPGTRGYIGGTTDPTGLTHLGAREYDPNFGRFISVDPVIDIDDPQQMNAYAYANNRPITASDPDGRQYYDEFTGMGYGNTTAQKHAYQKWGYRDSNGRTTKKYRTRLATYTRHMNSYYNSSYYKKQLREDRKANDRAAQLKAQAERRKKDGIFGNIRKGNFGAAWSQSKSGLHDTFGTWEGWKNRVIPAIGFGACLVVSVGLCTGIGVLGVAATFVGDGLTTGSWNYAAAGRGLAWTLIGGRIAKSLGGGWRGSAFVGRVRVKTVSQMENVTIYGYRKTIDWGATYGNISLNAGLSTTFCGAGAASPGGTVNIC</sequence>
<dbReference type="Proteomes" id="UP000283128">
    <property type="component" value="Unassembled WGS sequence"/>
</dbReference>
<dbReference type="InterPro" id="IPR050708">
    <property type="entry name" value="T6SS_VgrG/RHS"/>
</dbReference>
<gene>
    <name evidence="3" type="ORF">EOT10_39690</name>
</gene>
<dbReference type="InterPro" id="IPR006530">
    <property type="entry name" value="YD"/>
</dbReference>
<reference evidence="3 4" key="1">
    <citation type="submission" date="2019-01" db="EMBL/GenBank/DDBJ databases">
        <title>Genome sequences of Streptomyces and Rhizobium isolates collected from root and soil.</title>
        <authorList>
            <person name="Chhettri S."/>
            <person name="Sevigny J.L."/>
            <person name="Sen A."/>
            <person name="Ennis N."/>
            <person name="Tisa L."/>
        </authorList>
    </citation>
    <scope>NUCLEOTIDE SEQUENCE [LARGE SCALE GENOMIC DNA]</scope>
    <source>
        <strain evidence="3 4">San01</strain>
    </source>
</reference>
<evidence type="ECO:0000313" key="4">
    <source>
        <dbReference type="Proteomes" id="UP000283128"/>
    </source>
</evidence>
<dbReference type="PANTHER" id="PTHR32305">
    <property type="match status" value="1"/>
</dbReference>
<evidence type="ECO:0000313" key="3">
    <source>
        <dbReference type="EMBL" id="RVU15111.1"/>
    </source>
</evidence>
<accession>A0A437NYK2</accession>
<proteinExistence type="predicted"/>
<keyword evidence="4" id="KW-1185">Reference proteome</keyword>
<dbReference type="Pfam" id="PF05593">
    <property type="entry name" value="RHS_repeat"/>
    <property type="match status" value="2"/>
</dbReference>
<dbReference type="OrthoDB" id="291011at2"/>
<organism evidence="3 4">
    <name type="scientific">Streptomyces antnestii</name>
    <dbReference type="NCBI Taxonomy" id="2494256"/>
    <lineage>
        <taxon>Bacteria</taxon>
        <taxon>Bacillati</taxon>
        <taxon>Actinomycetota</taxon>
        <taxon>Actinomycetes</taxon>
        <taxon>Kitasatosporales</taxon>
        <taxon>Streptomycetaceae</taxon>
        <taxon>Streptomyces</taxon>
    </lineage>
</organism>
<dbReference type="InterPro" id="IPR022385">
    <property type="entry name" value="Rhs_assc_core"/>
</dbReference>
<comment type="caution">
    <text evidence="3">The sequence shown here is derived from an EMBL/GenBank/DDBJ whole genome shotgun (WGS) entry which is preliminary data.</text>
</comment>
<dbReference type="Gene3D" id="2.180.10.10">
    <property type="entry name" value="RHS repeat-associated core"/>
    <property type="match status" value="1"/>
</dbReference>
<feature type="region of interest" description="Disordered" evidence="1">
    <location>
        <begin position="35"/>
        <end position="55"/>
    </location>
</feature>
<evidence type="ECO:0000256" key="2">
    <source>
        <dbReference type="SAM" id="SignalP"/>
    </source>
</evidence>